<keyword evidence="2" id="KW-0378">Hydrolase</keyword>
<evidence type="ECO:0000313" key="3">
    <source>
        <dbReference type="Proteomes" id="UP000537141"/>
    </source>
</evidence>
<dbReference type="RefSeq" id="WP_184426766.1">
    <property type="nucleotide sequence ID" value="NZ_AP027362.1"/>
</dbReference>
<accession>A0A7X0NKP6</accession>
<dbReference type="Pfam" id="PF13175">
    <property type="entry name" value="AAA_15"/>
    <property type="match status" value="1"/>
</dbReference>
<dbReference type="PANTHER" id="PTHR32182:SF22">
    <property type="entry name" value="ATP-DEPENDENT ENDONUCLEASE, OLD FAMILY-RELATED"/>
    <property type="match status" value="1"/>
</dbReference>
<dbReference type="InterPro" id="IPR041685">
    <property type="entry name" value="AAA_GajA/Old/RecF-like"/>
</dbReference>
<dbReference type="AlphaFoldDB" id="A0A7X0NKP6"/>
<dbReference type="PANTHER" id="PTHR32182">
    <property type="entry name" value="DNA REPLICATION AND REPAIR PROTEIN RECF"/>
    <property type="match status" value="1"/>
</dbReference>
<keyword evidence="2" id="KW-0255">Endonuclease</keyword>
<dbReference type="EMBL" id="JACHHU010000047">
    <property type="protein sequence ID" value="MBB6545091.1"/>
    <property type="molecule type" value="Genomic_DNA"/>
</dbReference>
<keyword evidence="2" id="KW-0540">Nuclease</keyword>
<comment type="caution">
    <text evidence="2">The sequence shown here is derived from an EMBL/GenBank/DDBJ whole genome shotgun (WGS) entry which is preliminary data.</text>
</comment>
<dbReference type="SUPFAM" id="SSF52540">
    <property type="entry name" value="P-loop containing nucleoside triphosphate hydrolases"/>
    <property type="match status" value="1"/>
</dbReference>
<organism evidence="2 3">
    <name type="scientific">Thalassotalea piscium</name>
    <dbReference type="NCBI Taxonomy" id="1230533"/>
    <lineage>
        <taxon>Bacteria</taxon>
        <taxon>Pseudomonadati</taxon>
        <taxon>Pseudomonadota</taxon>
        <taxon>Gammaproteobacteria</taxon>
        <taxon>Alteromonadales</taxon>
        <taxon>Colwelliaceae</taxon>
        <taxon>Thalassotalea</taxon>
    </lineage>
</organism>
<dbReference type="GO" id="GO:0006302">
    <property type="term" value="P:double-strand break repair"/>
    <property type="evidence" value="ECO:0007669"/>
    <property type="project" value="TreeGrafter"/>
</dbReference>
<feature type="domain" description="Endonuclease GajA/Old nuclease/RecF-like AAA" evidence="1">
    <location>
        <begin position="1"/>
        <end position="77"/>
    </location>
</feature>
<evidence type="ECO:0000313" key="2">
    <source>
        <dbReference type="EMBL" id="MBB6545091.1"/>
    </source>
</evidence>
<keyword evidence="3" id="KW-1185">Reference proteome</keyword>
<protein>
    <submittedName>
        <fullName evidence="2">Putative ATP-dependent endonuclease of OLD family</fullName>
    </submittedName>
</protein>
<dbReference type="InterPro" id="IPR027417">
    <property type="entry name" value="P-loop_NTPase"/>
</dbReference>
<dbReference type="GO" id="GO:0000731">
    <property type="term" value="P:DNA synthesis involved in DNA repair"/>
    <property type="evidence" value="ECO:0007669"/>
    <property type="project" value="TreeGrafter"/>
</dbReference>
<gene>
    <name evidence="2" type="ORF">HNQ55_003633</name>
</gene>
<dbReference type="GO" id="GO:0004519">
    <property type="term" value="F:endonuclease activity"/>
    <property type="evidence" value="ECO:0007669"/>
    <property type="project" value="UniProtKB-KW"/>
</dbReference>
<dbReference type="Proteomes" id="UP000537141">
    <property type="component" value="Unassembled WGS sequence"/>
</dbReference>
<sequence>MIIQTVKVSGFRNFVDSEINFNEKTLIIGANDVGKTNLIYALRLLLDKSLSDRDIEPEITDFHINSTGEQSENFSIEI</sequence>
<proteinExistence type="predicted"/>
<evidence type="ECO:0000259" key="1">
    <source>
        <dbReference type="Pfam" id="PF13175"/>
    </source>
</evidence>
<name>A0A7X0NKP6_9GAMM</name>
<reference evidence="2 3" key="1">
    <citation type="submission" date="2020-08" db="EMBL/GenBank/DDBJ databases">
        <title>Genomic Encyclopedia of Type Strains, Phase IV (KMG-IV): sequencing the most valuable type-strain genomes for metagenomic binning, comparative biology and taxonomic classification.</title>
        <authorList>
            <person name="Goeker M."/>
        </authorList>
    </citation>
    <scope>NUCLEOTIDE SEQUENCE [LARGE SCALE GENOMIC DNA]</scope>
    <source>
        <strain evidence="2 3">DSM 26287</strain>
    </source>
</reference>
<dbReference type="Gene3D" id="3.40.50.300">
    <property type="entry name" value="P-loop containing nucleotide triphosphate hydrolases"/>
    <property type="match status" value="1"/>
</dbReference>